<proteinExistence type="predicted"/>
<dbReference type="SMART" id="SM00034">
    <property type="entry name" value="CLECT"/>
    <property type="match status" value="1"/>
</dbReference>
<name>A0ABV0UXZ1_9TELE</name>
<dbReference type="Pfam" id="PF00059">
    <property type="entry name" value="Lectin_C"/>
    <property type="match status" value="1"/>
</dbReference>
<evidence type="ECO:0000256" key="2">
    <source>
        <dbReference type="SAM" id="MobiDB-lite"/>
    </source>
</evidence>
<dbReference type="InterPro" id="IPR050111">
    <property type="entry name" value="C-type_lectin/snaclec_domain"/>
</dbReference>
<evidence type="ECO:0000313" key="6">
    <source>
        <dbReference type="Proteomes" id="UP001482620"/>
    </source>
</evidence>
<keyword evidence="6" id="KW-1185">Reference proteome</keyword>
<gene>
    <name evidence="5" type="ORF">ILYODFUR_031438</name>
</gene>
<feature type="domain" description="C-type lectin" evidence="4">
    <location>
        <begin position="67"/>
        <end position="185"/>
    </location>
</feature>
<feature type="compositionally biased region" description="Basic and acidic residues" evidence="2">
    <location>
        <begin position="25"/>
        <end position="35"/>
    </location>
</feature>
<evidence type="ECO:0000313" key="5">
    <source>
        <dbReference type="EMBL" id="MEQ2249641.1"/>
    </source>
</evidence>
<dbReference type="CDD" id="cd00037">
    <property type="entry name" value="CLECT"/>
    <property type="match status" value="1"/>
</dbReference>
<dbReference type="PANTHER" id="PTHR22803">
    <property type="entry name" value="MANNOSE, PHOSPHOLIPASE, LECTIN RECEPTOR RELATED"/>
    <property type="match status" value="1"/>
</dbReference>
<dbReference type="InterPro" id="IPR018378">
    <property type="entry name" value="C-type_lectin_CS"/>
</dbReference>
<reference evidence="5 6" key="1">
    <citation type="submission" date="2021-06" db="EMBL/GenBank/DDBJ databases">
        <authorList>
            <person name="Palmer J.M."/>
        </authorList>
    </citation>
    <scope>NUCLEOTIDE SEQUENCE [LARGE SCALE GENOMIC DNA]</scope>
    <source>
        <strain evidence="6">if_2019</strain>
        <tissue evidence="5">Muscle</tissue>
    </source>
</reference>
<evidence type="ECO:0000259" key="4">
    <source>
        <dbReference type="PROSITE" id="PS50041"/>
    </source>
</evidence>
<feature type="signal peptide" evidence="3">
    <location>
        <begin position="1"/>
        <end position="21"/>
    </location>
</feature>
<dbReference type="InterPro" id="IPR016186">
    <property type="entry name" value="C-type_lectin-like/link_sf"/>
</dbReference>
<feature type="chain" id="PRO_5046513856" description="C-type lectin domain-containing protein" evidence="3">
    <location>
        <begin position="22"/>
        <end position="188"/>
    </location>
</feature>
<dbReference type="PROSITE" id="PS00615">
    <property type="entry name" value="C_TYPE_LECTIN_1"/>
    <property type="match status" value="1"/>
</dbReference>
<dbReference type="SUPFAM" id="SSF56436">
    <property type="entry name" value="C-type lectin-like"/>
    <property type="match status" value="1"/>
</dbReference>
<evidence type="ECO:0000256" key="1">
    <source>
        <dbReference type="ARBA" id="ARBA00023157"/>
    </source>
</evidence>
<accession>A0ABV0UXZ1</accession>
<feature type="region of interest" description="Disordered" evidence="2">
    <location>
        <begin position="23"/>
        <end position="55"/>
    </location>
</feature>
<dbReference type="InterPro" id="IPR016187">
    <property type="entry name" value="CTDL_fold"/>
</dbReference>
<evidence type="ECO:0000256" key="3">
    <source>
        <dbReference type="SAM" id="SignalP"/>
    </source>
</evidence>
<dbReference type="Gene3D" id="3.10.100.10">
    <property type="entry name" value="Mannose-Binding Protein A, subunit A"/>
    <property type="match status" value="1"/>
</dbReference>
<dbReference type="Proteomes" id="UP001482620">
    <property type="component" value="Unassembled WGS sequence"/>
</dbReference>
<feature type="compositionally biased region" description="Basic and acidic residues" evidence="2">
    <location>
        <begin position="44"/>
        <end position="55"/>
    </location>
</feature>
<dbReference type="InterPro" id="IPR001304">
    <property type="entry name" value="C-type_lectin-like"/>
</dbReference>
<keyword evidence="3" id="KW-0732">Signal</keyword>
<comment type="caution">
    <text evidence="5">The sequence shown here is derived from an EMBL/GenBank/DDBJ whole genome shotgun (WGS) entry which is preliminary data.</text>
</comment>
<keyword evidence="1" id="KW-1015">Disulfide bond</keyword>
<sequence length="188" mass="21412">MKILTLPSLFVALMALSQAAGSPFAEDHGETKETLPEGSPVGMEENRSEATDPVKRHESCPYGWSQFKHRCYRYFSSPMTWARAERTCLSMQATLASVHNFEEYHHIQGVIKAVNLHNKEAWLGGSDAQEEGIWFWSDASSFHFLNWCPGEPNNAGWQHCLQMNYGDLNCWDDVWCTAHRPFVCAKKI</sequence>
<organism evidence="5 6">
    <name type="scientific">Ilyodon furcidens</name>
    <name type="common">goldbreast splitfin</name>
    <dbReference type="NCBI Taxonomy" id="33524"/>
    <lineage>
        <taxon>Eukaryota</taxon>
        <taxon>Metazoa</taxon>
        <taxon>Chordata</taxon>
        <taxon>Craniata</taxon>
        <taxon>Vertebrata</taxon>
        <taxon>Euteleostomi</taxon>
        <taxon>Actinopterygii</taxon>
        <taxon>Neopterygii</taxon>
        <taxon>Teleostei</taxon>
        <taxon>Neoteleostei</taxon>
        <taxon>Acanthomorphata</taxon>
        <taxon>Ovalentaria</taxon>
        <taxon>Atherinomorphae</taxon>
        <taxon>Cyprinodontiformes</taxon>
        <taxon>Goodeidae</taxon>
        <taxon>Ilyodon</taxon>
    </lineage>
</organism>
<protein>
    <recommendedName>
        <fullName evidence="4">C-type lectin domain-containing protein</fullName>
    </recommendedName>
</protein>
<dbReference type="PROSITE" id="PS50041">
    <property type="entry name" value="C_TYPE_LECTIN_2"/>
    <property type="match status" value="1"/>
</dbReference>
<dbReference type="PRINTS" id="PR01504">
    <property type="entry name" value="PNCREATITSAP"/>
</dbReference>
<dbReference type="EMBL" id="JAHRIQ010085978">
    <property type="protein sequence ID" value="MEQ2249641.1"/>
    <property type="molecule type" value="Genomic_DNA"/>
</dbReference>